<dbReference type="RefSeq" id="WP_276827651.1">
    <property type="nucleotide sequence ID" value="NZ_CALUIP010000051.1"/>
</dbReference>
<dbReference type="EMBL" id="DYVX01000056">
    <property type="protein sequence ID" value="HJF92157.1"/>
    <property type="molecule type" value="Genomic_DNA"/>
</dbReference>
<dbReference type="InterPro" id="IPR045175">
    <property type="entry name" value="M28_fam"/>
</dbReference>
<dbReference type="Gene3D" id="3.40.630.10">
    <property type="entry name" value="Zn peptidases"/>
    <property type="match status" value="1"/>
</dbReference>
<dbReference type="PANTHER" id="PTHR12147">
    <property type="entry name" value="METALLOPEPTIDASE M28 FAMILY MEMBER"/>
    <property type="match status" value="1"/>
</dbReference>
<dbReference type="Proteomes" id="UP000717835">
    <property type="component" value="Unassembled WGS sequence"/>
</dbReference>
<comment type="caution">
    <text evidence="3">The sequence shown here is derived from an EMBL/GenBank/DDBJ whole genome shotgun (WGS) entry which is preliminary data.</text>
</comment>
<organism evidence="3 4">
    <name type="scientific">Mediterranea massiliensis</name>
    <dbReference type="NCBI Taxonomy" id="1841865"/>
    <lineage>
        <taxon>Bacteria</taxon>
        <taxon>Pseudomonadati</taxon>
        <taxon>Bacteroidota</taxon>
        <taxon>Bacteroidia</taxon>
        <taxon>Bacteroidales</taxon>
        <taxon>Bacteroidaceae</taxon>
        <taxon>Mediterranea</taxon>
    </lineage>
</organism>
<gene>
    <name evidence="3" type="ORF">K8W02_07215</name>
</gene>
<reference evidence="3" key="2">
    <citation type="submission" date="2021-09" db="EMBL/GenBank/DDBJ databases">
        <authorList>
            <person name="Gilroy R."/>
        </authorList>
    </citation>
    <scope>NUCLEOTIDE SEQUENCE</scope>
    <source>
        <strain evidence="3">CHK55-1828</strain>
    </source>
</reference>
<evidence type="ECO:0000256" key="1">
    <source>
        <dbReference type="SAM" id="SignalP"/>
    </source>
</evidence>
<accession>A0A921LE06</accession>
<feature type="domain" description="Peptidase M28" evidence="2">
    <location>
        <begin position="97"/>
        <end position="291"/>
    </location>
</feature>
<feature type="signal peptide" evidence="1">
    <location>
        <begin position="1"/>
        <end position="22"/>
    </location>
</feature>
<evidence type="ECO:0000313" key="4">
    <source>
        <dbReference type="Proteomes" id="UP000717835"/>
    </source>
</evidence>
<keyword evidence="1" id="KW-0732">Signal</keyword>
<evidence type="ECO:0000313" key="3">
    <source>
        <dbReference type="EMBL" id="HJF92157.1"/>
    </source>
</evidence>
<feature type="chain" id="PRO_5037048281" evidence="1">
    <location>
        <begin position="23"/>
        <end position="310"/>
    </location>
</feature>
<dbReference type="GO" id="GO:0006508">
    <property type="term" value="P:proteolysis"/>
    <property type="evidence" value="ECO:0007669"/>
    <property type="project" value="InterPro"/>
</dbReference>
<reference evidence="3" key="1">
    <citation type="journal article" date="2021" name="PeerJ">
        <title>Extensive microbial diversity within the chicken gut microbiome revealed by metagenomics and culture.</title>
        <authorList>
            <person name="Gilroy R."/>
            <person name="Ravi A."/>
            <person name="Getino M."/>
            <person name="Pursley I."/>
            <person name="Horton D.L."/>
            <person name="Alikhan N.F."/>
            <person name="Baker D."/>
            <person name="Gharbi K."/>
            <person name="Hall N."/>
            <person name="Watson M."/>
            <person name="Adriaenssens E.M."/>
            <person name="Foster-Nyarko E."/>
            <person name="Jarju S."/>
            <person name="Secka A."/>
            <person name="Antonio M."/>
            <person name="Oren A."/>
            <person name="Chaudhuri R.R."/>
            <person name="La Ragione R."/>
            <person name="Hildebrand F."/>
            <person name="Pallen M.J."/>
        </authorList>
    </citation>
    <scope>NUCLEOTIDE SEQUENCE</scope>
    <source>
        <strain evidence="3">CHK55-1828</strain>
    </source>
</reference>
<dbReference type="GO" id="GO:0008235">
    <property type="term" value="F:metalloexopeptidase activity"/>
    <property type="evidence" value="ECO:0007669"/>
    <property type="project" value="InterPro"/>
</dbReference>
<dbReference type="PANTHER" id="PTHR12147:SF26">
    <property type="entry name" value="PEPTIDASE M28 DOMAIN-CONTAINING PROTEIN"/>
    <property type="match status" value="1"/>
</dbReference>
<evidence type="ECO:0000259" key="2">
    <source>
        <dbReference type="Pfam" id="PF04389"/>
    </source>
</evidence>
<proteinExistence type="predicted"/>
<sequence>MKKSIVYCLLVVCLGFSFSACDKEDDYLVIDTRTYSVQQSMLKVWLEYLCSSECEGRKSGTVGNERAREYIVSELKRMSYAPLMQEAVDEQKRTYYNIIVHAGGDESRPTIVIGAHYDGAVESSNYPAANDNASGVASLLLLAHMLADSDTDFPYNYQLVFFDGEETQTGGTSFNGSRFFVSALEEPPLFYLNIDMIGNAEMLHRIETTSDYLADCVLKIGEKYERLELEVDNKIVKYSQDFVPFDAVDIPVFTWKNPLNSNQGKYNHTPEDQLKYLSLEKMEIITNINFELITYPFSEDIYKNNRSTRD</sequence>
<dbReference type="PROSITE" id="PS51257">
    <property type="entry name" value="PROKAR_LIPOPROTEIN"/>
    <property type="match status" value="1"/>
</dbReference>
<dbReference type="InterPro" id="IPR007484">
    <property type="entry name" value="Peptidase_M28"/>
</dbReference>
<dbReference type="AlphaFoldDB" id="A0A921LE06"/>
<dbReference type="SUPFAM" id="SSF53187">
    <property type="entry name" value="Zn-dependent exopeptidases"/>
    <property type="match status" value="1"/>
</dbReference>
<name>A0A921LE06_9BACT</name>
<protein>
    <submittedName>
        <fullName evidence="3">M28 family peptidase</fullName>
    </submittedName>
</protein>
<dbReference type="Pfam" id="PF04389">
    <property type="entry name" value="Peptidase_M28"/>
    <property type="match status" value="1"/>
</dbReference>